<reference evidence="3" key="1">
    <citation type="journal article" date="2012" name="Science">
        <title>The Paleozoic origin of enzymatic lignin decomposition reconstructed from 31 fungal genomes.</title>
        <authorList>
            <person name="Floudas D."/>
            <person name="Binder M."/>
            <person name="Riley R."/>
            <person name="Barry K."/>
            <person name="Blanchette R.A."/>
            <person name="Henrissat B."/>
            <person name="Martinez A.T."/>
            <person name="Otillar R."/>
            <person name="Spatafora J.W."/>
            <person name="Yadav J.S."/>
            <person name="Aerts A."/>
            <person name="Benoit I."/>
            <person name="Boyd A."/>
            <person name="Carlson A."/>
            <person name="Copeland A."/>
            <person name="Coutinho P.M."/>
            <person name="de Vries R.P."/>
            <person name="Ferreira P."/>
            <person name="Findley K."/>
            <person name="Foster B."/>
            <person name="Gaskell J."/>
            <person name="Glotzer D."/>
            <person name="Gorecki P."/>
            <person name="Heitman J."/>
            <person name="Hesse C."/>
            <person name="Hori C."/>
            <person name="Igarashi K."/>
            <person name="Jurgens J.A."/>
            <person name="Kallen N."/>
            <person name="Kersten P."/>
            <person name="Kohler A."/>
            <person name="Kuees U."/>
            <person name="Kumar T.K.A."/>
            <person name="Kuo A."/>
            <person name="LaButti K."/>
            <person name="Larrondo L.F."/>
            <person name="Lindquist E."/>
            <person name="Ling A."/>
            <person name="Lombard V."/>
            <person name="Lucas S."/>
            <person name="Lundell T."/>
            <person name="Martin R."/>
            <person name="McLaughlin D.J."/>
            <person name="Morgenstern I."/>
            <person name="Morin E."/>
            <person name="Murat C."/>
            <person name="Nagy L.G."/>
            <person name="Nolan M."/>
            <person name="Ohm R.A."/>
            <person name="Patyshakuliyeva A."/>
            <person name="Rokas A."/>
            <person name="Ruiz-Duenas F.J."/>
            <person name="Sabat G."/>
            <person name="Salamov A."/>
            <person name="Samejima M."/>
            <person name="Schmutz J."/>
            <person name="Slot J.C."/>
            <person name="St John F."/>
            <person name="Stenlid J."/>
            <person name="Sun H."/>
            <person name="Sun S."/>
            <person name="Syed K."/>
            <person name="Tsang A."/>
            <person name="Wiebenga A."/>
            <person name="Young D."/>
            <person name="Pisabarro A."/>
            <person name="Eastwood D.C."/>
            <person name="Martin F."/>
            <person name="Cullen D."/>
            <person name="Grigoriev I.V."/>
            <person name="Hibbett D.S."/>
        </authorList>
    </citation>
    <scope>NUCLEOTIDE SEQUENCE [LARGE SCALE GENOMIC DNA]</scope>
    <source>
        <strain evidence="3">HHB-11173 SS5</strain>
    </source>
</reference>
<accession>R7S1U1</accession>
<evidence type="ECO:0000313" key="3">
    <source>
        <dbReference type="Proteomes" id="UP000054196"/>
    </source>
</evidence>
<proteinExistence type="predicted"/>
<keyword evidence="3" id="KW-1185">Reference proteome</keyword>
<protein>
    <submittedName>
        <fullName evidence="2">Uncharacterized protein</fullName>
    </submittedName>
</protein>
<dbReference type="EMBL" id="JH687558">
    <property type="protein sequence ID" value="EIN03824.1"/>
    <property type="molecule type" value="Genomic_DNA"/>
</dbReference>
<feature type="compositionally biased region" description="Low complexity" evidence="1">
    <location>
        <begin position="160"/>
        <end position="169"/>
    </location>
</feature>
<gene>
    <name evidence="2" type="ORF">PUNSTDRAFT_123106</name>
</gene>
<dbReference type="GeneID" id="18877624"/>
<dbReference type="RefSeq" id="XP_007388882.1">
    <property type="nucleotide sequence ID" value="XM_007388820.1"/>
</dbReference>
<organism evidence="2 3">
    <name type="scientific">Punctularia strigosozonata (strain HHB-11173)</name>
    <name type="common">White-rot fungus</name>
    <dbReference type="NCBI Taxonomy" id="741275"/>
    <lineage>
        <taxon>Eukaryota</taxon>
        <taxon>Fungi</taxon>
        <taxon>Dikarya</taxon>
        <taxon>Basidiomycota</taxon>
        <taxon>Agaricomycotina</taxon>
        <taxon>Agaricomycetes</taxon>
        <taxon>Corticiales</taxon>
        <taxon>Punctulariaceae</taxon>
        <taxon>Punctularia</taxon>
    </lineage>
</organism>
<name>R7S1U1_PUNST</name>
<feature type="region of interest" description="Disordered" evidence="1">
    <location>
        <begin position="81"/>
        <end position="169"/>
    </location>
</feature>
<dbReference type="HOGENOM" id="CLU_1082351_0_0_1"/>
<dbReference type="Proteomes" id="UP000054196">
    <property type="component" value="Unassembled WGS sequence"/>
</dbReference>
<dbReference type="OMA" id="YWNAFDP"/>
<dbReference type="OrthoDB" id="3265863at2759"/>
<sequence length="257" mass="27270">MGRPLFSKALYDYKPVTQPVVRTVAESQPAHPVYDRWAPDRFDPDSDEWFEGSNAVYEAFLDPHELEALRGEGARRISDSLMSELQVDGSSSGSDSGRTSPTGVDAEEPGPAPMEVDGPPAADRPVAADGGSDRSSVRGERAATVSEMVTTPQPTPPVATPVSTPPTVSAMPRVAPIPIPVPRSPVMSRAQIVPSTPPQNSLPQVTPSATPRIYTWRRPSITAMPVSPSGGPLTNPSARRSLAHITSVAARVPDLRA</sequence>
<evidence type="ECO:0000256" key="1">
    <source>
        <dbReference type="SAM" id="MobiDB-lite"/>
    </source>
</evidence>
<feature type="region of interest" description="Disordered" evidence="1">
    <location>
        <begin position="220"/>
        <end position="239"/>
    </location>
</feature>
<feature type="compositionally biased region" description="Low complexity" evidence="1">
    <location>
        <begin position="88"/>
        <end position="97"/>
    </location>
</feature>
<dbReference type="KEGG" id="psq:PUNSTDRAFT_123106"/>
<dbReference type="AlphaFoldDB" id="R7S1U1"/>
<evidence type="ECO:0000313" key="2">
    <source>
        <dbReference type="EMBL" id="EIN03824.1"/>
    </source>
</evidence>
<dbReference type="eggNOG" id="ENOG502T1QX">
    <property type="taxonomic scope" value="Eukaryota"/>
</dbReference>
<feature type="compositionally biased region" description="Basic and acidic residues" evidence="1">
    <location>
        <begin position="131"/>
        <end position="141"/>
    </location>
</feature>